<feature type="region of interest" description="Disordered" evidence="1">
    <location>
        <begin position="25"/>
        <end position="89"/>
    </location>
</feature>
<keyword evidence="3" id="KW-1185">Reference proteome</keyword>
<dbReference type="GeneID" id="30010151"/>
<dbReference type="STRING" id="1367422.A0A178ZMD2"/>
<feature type="compositionally biased region" description="Basic and acidic residues" evidence="1">
    <location>
        <begin position="132"/>
        <end position="200"/>
    </location>
</feature>
<evidence type="ECO:0000313" key="2">
    <source>
        <dbReference type="EMBL" id="OAP60979.1"/>
    </source>
</evidence>
<gene>
    <name evidence="2" type="ORF">AYL99_05983</name>
</gene>
<dbReference type="OrthoDB" id="5427780at2759"/>
<feature type="region of interest" description="Disordered" evidence="1">
    <location>
        <begin position="239"/>
        <end position="260"/>
    </location>
</feature>
<sequence>MSFTMWYTKPDGRKIPIRMSIWDAMKGVPDPKPRKPKPCSCCGKAHAKDMCKEDGKGEEKKDDHDRDKNKSGHENTKGKDKNVDSDLTEDDRIILRMKGENPEAQWKDILAQTKHFNHVGELKSRWKHISHRLEAGNRNHIDEDKKDKDVERKERIKRYREEGLKRKAEREAAQARKEEEEKKKVEEQTDDSTKSDEKHNNNKPTTPNGNAQKPGSSPHSLKEWADTYDKKKWQIMASKHYDKTGERITPAQARKLAEAP</sequence>
<comment type="caution">
    <text evidence="2">The sequence shown here is derived from an EMBL/GenBank/DDBJ whole genome shotgun (WGS) entry which is preliminary data.</text>
</comment>
<organism evidence="2 3">
    <name type="scientific">Fonsecaea erecta</name>
    <dbReference type="NCBI Taxonomy" id="1367422"/>
    <lineage>
        <taxon>Eukaryota</taxon>
        <taxon>Fungi</taxon>
        <taxon>Dikarya</taxon>
        <taxon>Ascomycota</taxon>
        <taxon>Pezizomycotina</taxon>
        <taxon>Eurotiomycetes</taxon>
        <taxon>Chaetothyriomycetidae</taxon>
        <taxon>Chaetothyriales</taxon>
        <taxon>Herpotrichiellaceae</taxon>
        <taxon>Fonsecaea</taxon>
    </lineage>
</organism>
<feature type="compositionally biased region" description="Polar residues" evidence="1">
    <location>
        <begin position="202"/>
        <end position="219"/>
    </location>
</feature>
<dbReference type="Proteomes" id="UP000078343">
    <property type="component" value="Unassembled WGS sequence"/>
</dbReference>
<dbReference type="AlphaFoldDB" id="A0A178ZMD2"/>
<evidence type="ECO:0008006" key="4">
    <source>
        <dbReference type="Google" id="ProtNLM"/>
    </source>
</evidence>
<dbReference type="EMBL" id="LVYI01000004">
    <property type="protein sequence ID" value="OAP60979.1"/>
    <property type="molecule type" value="Genomic_DNA"/>
</dbReference>
<protein>
    <recommendedName>
        <fullName evidence="4">Myb-like domain-containing protein</fullName>
    </recommendedName>
</protein>
<name>A0A178ZMD2_9EURO</name>
<dbReference type="RefSeq" id="XP_018694346.1">
    <property type="nucleotide sequence ID" value="XM_018837493.1"/>
</dbReference>
<reference evidence="2 3" key="1">
    <citation type="submission" date="2016-04" db="EMBL/GenBank/DDBJ databases">
        <title>Draft genome of Fonsecaea erecta CBS 125763.</title>
        <authorList>
            <person name="Weiss V.A."/>
            <person name="Vicente V.A."/>
            <person name="Raittz R.T."/>
            <person name="Moreno L.F."/>
            <person name="De Souza E.M."/>
            <person name="Pedrosa F.O."/>
            <person name="Steffens M.B."/>
            <person name="Faoro H."/>
            <person name="Tadra-Sfeir M.Z."/>
            <person name="Najafzadeh M.J."/>
            <person name="Felipe M.S."/>
            <person name="Teixeira M."/>
            <person name="Sun J."/>
            <person name="Xi L."/>
            <person name="Gomes R."/>
            <person name="De Azevedo C.M."/>
            <person name="Salgado C.G."/>
            <person name="Da Silva M.B."/>
            <person name="Nascimento M.F."/>
            <person name="Queiroz-Telles F."/>
            <person name="Attili D.S."/>
            <person name="Gorbushina A."/>
        </authorList>
    </citation>
    <scope>NUCLEOTIDE SEQUENCE [LARGE SCALE GENOMIC DNA]</scope>
    <source>
        <strain evidence="2 3">CBS 125763</strain>
    </source>
</reference>
<accession>A0A178ZMD2</accession>
<proteinExistence type="predicted"/>
<evidence type="ECO:0000256" key="1">
    <source>
        <dbReference type="SAM" id="MobiDB-lite"/>
    </source>
</evidence>
<feature type="compositionally biased region" description="Basic and acidic residues" evidence="1">
    <location>
        <begin position="46"/>
        <end position="89"/>
    </location>
</feature>
<feature type="region of interest" description="Disordered" evidence="1">
    <location>
        <begin position="132"/>
        <end position="225"/>
    </location>
</feature>
<evidence type="ECO:0000313" key="3">
    <source>
        <dbReference type="Proteomes" id="UP000078343"/>
    </source>
</evidence>